<keyword evidence="1" id="KW-0808">Transferase</keyword>
<accession>T1CA25</accession>
<keyword evidence="1" id="KW-0032">Aminotransferase</keyword>
<proteinExistence type="predicted"/>
<dbReference type="InterPro" id="IPR000653">
    <property type="entry name" value="DegT/StrS_aminotransferase"/>
</dbReference>
<dbReference type="InterPro" id="IPR015424">
    <property type="entry name" value="PyrdxlP-dep_Trfase"/>
</dbReference>
<protein>
    <submittedName>
        <fullName evidence="1">DegT/DnrJ/EryC1/StrS aminotransferase</fullName>
    </submittedName>
</protein>
<name>T1CA25_9ZZZZ</name>
<dbReference type="AlphaFoldDB" id="T1CA25"/>
<comment type="caution">
    <text evidence="1">The sequence shown here is derived from an EMBL/GenBank/DDBJ whole genome shotgun (WGS) entry which is preliminary data.</text>
</comment>
<sequence>MNHDSREPGDMHEPLYVTRPYMPSLAEFVPYLEQIWQNRQLTNAGPFHQQLERELANYLGVEHLALFANGT</sequence>
<feature type="non-terminal residue" evidence="1">
    <location>
        <position position="71"/>
    </location>
</feature>
<dbReference type="Gene3D" id="3.40.640.10">
    <property type="entry name" value="Type I PLP-dependent aspartate aminotransferase-like (Major domain)"/>
    <property type="match status" value="1"/>
</dbReference>
<dbReference type="GO" id="GO:0008483">
    <property type="term" value="F:transaminase activity"/>
    <property type="evidence" value="ECO:0007669"/>
    <property type="project" value="UniProtKB-KW"/>
</dbReference>
<gene>
    <name evidence="1" type="ORF">B2A_02858</name>
</gene>
<reference evidence="1" key="2">
    <citation type="journal article" date="2014" name="ISME J.">
        <title>Microbial stratification in low pH oxic and suboxic macroscopic growths along an acid mine drainage.</title>
        <authorList>
            <person name="Mendez-Garcia C."/>
            <person name="Mesa V."/>
            <person name="Sprenger R.R."/>
            <person name="Richter M."/>
            <person name="Diez M.S."/>
            <person name="Solano J."/>
            <person name="Bargiela R."/>
            <person name="Golyshina O.V."/>
            <person name="Manteca A."/>
            <person name="Ramos J.L."/>
            <person name="Gallego J.R."/>
            <person name="Llorente I."/>
            <person name="Martins Dos Santos V.A."/>
            <person name="Jensen O.N."/>
            <person name="Pelaez A.I."/>
            <person name="Sanchez J."/>
            <person name="Ferrer M."/>
        </authorList>
    </citation>
    <scope>NUCLEOTIDE SEQUENCE</scope>
</reference>
<dbReference type="SUPFAM" id="SSF53383">
    <property type="entry name" value="PLP-dependent transferases"/>
    <property type="match status" value="1"/>
</dbReference>
<organism evidence="1">
    <name type="scientific">mine drainage metagenome</name>
    <dbReference type="NCBI Taxonomy" id="410659"/>
    <lineage>
        <taxon>unclassified sequences</taxon>
        <taxon>metagenomes</taxon>
        <taxon>ecological metagenomes</taxon>
    </lineage>
</organism>
<dbReference type="InterPro" id="IPR015421">
    <property type="entry name" value="PyrdxlP-dep_Trfase_major"/>
</dbReference>
<dbReference type="Pfam" id="PF01041">
    <property type="entry name" value="DegT_DnrJ_EryC1"/>
    <property type="match status" value="1"/>
</dbReference>
<dbReference type="EMBL" id="AUZZ01001939">
    <property type="protein sequence ID" value="EQD62364.1"/>
    <property type="molecule type" value="Genomic_DNA"/>
</dbReference>
<evidence type="ECO:0000313" key="1">
    <source>
        <dbReference type="EMBL" id="EQD62364.1"/>
    </source>
</evidence>
<reference evidence="1" key="1">
    <citation type="submission" date="2013-08" db="EMBL/GenBank/DDBJ databases">
        <authorList>
            <person name="Mendez C."/>
            <person name="Richter M."/>
            <person name="Ferrer M."/>
            <person name="Sanchez J."/>
        </authorList>
    </citation>
    <scope>NUCLEOTIDE SEQUENCE</scope>
</reference>